<evidence type="ECO:0000313" key="2">
    <source>
        <dbReference type="Proteomes" id="UP000271339"/>
    </source>
</evidence>
<dbReference type="Proteomes" id="UP000271339">
    <property type="component" value="Unassembled WGS sequence"/>
</dbReference>
<dbReference type="AlphaFoldDB" id="A0A3L9YF85"/>
<sequence length="71" mass="7962">MVHNTNGTTASPQLKLLYMTYLFYVMFALFSSPNESILILPGEPNDDKIIMQDQTTTNSLLILPGEPNDDK</sequence>
<reference evidence="1 2" key="1">
    <citation type="submission" date="2018-10" db="EMBL/GenBank/DDBJ databases">
        <title>Genomic Encyclopedia of Archaeal and Bacterial Type Strains, Phase II (KMG-II): from individual species to whole genera.</title>
        <authorList>
            <person name="Goeker M."/>
        </authorList>
    </citation>
    <scope>NUCLEOTIDE SEQUENCE [LARGE SCALE GENOMIC DNA]</scope>
    <source>
        <strain evidence="1 2">DSM 23424</strain>
    </source>
</reference>
<organism evidence="1 2">
    <name type="scientific">Ulvibacter antarcticus</name>
    <dbReference type="NCBI Taxonomy" id="442714"/>
    <lineage>
        <taxon>Bacteria</taxon>
        <taxon>Pseudomonadati</taxon>
        <taxon>Bacteroidota</taxon>
        <taxon>Flavobacteriia</taxon>
        <taxon>Flavobacteriales</taxon>
        <taxon>Flavobacteriaceae</taxon>
        <taxon>Ulvibacter</taxon>
    </lineage>
</organism>
<evidence type="ECO:0000313" key="1">
    <source>
        <dbReference type="EMBL" id="RMA56755.1"/>
    </source>
</evidence>
<protein>
    <submittedName>
        <fullName evidence="1">Uncharacterized protein</fullName>
    </submittedName>
</protein>
<proteinExistence type="predicted"/>
<keyword evidence="2" id="KW-1185">Reference proteome</keyword>
<gene>
    <name evidence="1" type="ORF">BXY75_3272</name>
</gene>
<name>A0A3L9YF85_9FLAO</name>
<comment type="caution">
    <text evidence="1">The sequence shown here is derived from an EMBL/GenBank/DDBJ whole genome shotgun (WGS) entry which is preliminary data.</text>
</comment>
<accession>A0A3L9YF85</accession>
<dbReference type="EMBL" id="REFC01000016">
    <property type="protein sequence ID" value="RMA56755.1"/>
    <property type="molecule type" value="Genomic_DNA"/>
</dbReference>